<reference evidence="2 3" key="1">
    <citation type="submission" date="2018-06" db="EMBL/GenBank/DDBJ databases">
        <title>Complete genome sequencing of Azospirillum sp. M2T2B2.</title>
        <authorList>
            <person name="Heo J."/>
            <person name="Kim S.-J."/>
            <person name="Kwon S.-W."/>
            <person name="Anandham R."/>
        </authorList>
    </citation>
    <scope>NUCLEOTIDE SEQUENCE [LARGE SCALE GENOMIC DNA]</scope>
    <source>
        <strain evidence="2 3">M2T2B2</strain>
        <plasmid evidence="2 3">unnamed3</plasmid>
    </source>
</reference>
<name>A0A2U9SEI5_9PROT</name>
<keyword evidence="1" id="KW-0812">Transmembrane</keyword>
<dbReference type="RefSeq" id="WP_111069998.1">
    <property type="nucleotide sequence ID" value="NZ_CP029833.1"/>
</dbReference>
<protein>
    <submittedName>
        <fullName evidence="2">Uncharacterized protein</fullName>
    </submittedName>
</protein>
<keyword evidence="2" id="KW-0614">Plasmid</keyword>
<accession>A0A2U9SEI5</accession>
<sequence>MQILKALVVIMGVMIIAGSTFLGVEVYKRMSDPNRTSLTANAPAPAQAVDVTLDVPAGSRIGEVLAVGNRVLFKVTLPEGADRLYLMDPRNGAVTATITAGPISGPDSGKTVP</sequence>
<geneLocation type="plasmid" evidence="2 3">
    <name>unnamed3</name>
</geneLocation>
<feature type="transmembrane region" description="Helical" evidence="1">
    <location>
        <begin position="6"/>
        <end position="27"/>
    </location>
</feature>
<keyword evidence="1" id="KW-0472">Membrane</keyword>
<keyword evidence="1" id="KW-1133">Transmembrane helix</keyword>
<keyword evidence="3" id="KW-1185">Reference proteome</keyword>
<evidence type="ECO:0000313" key="3">
    <source>
        <dbReference type="Proteomes" id="UP000249605"/>
    </source>
</evidence>
<dbReference type="KEGG" id="azm:DM194_23610"/>
<evidence type="ECO:0000313" key="2">
    <source>
        <dbReference type="EMBL" id="AWU97273.1"/>
    </source>
</evidence>
<proteinExistence type="predicted"/>
<dbReference type="EMBL" id="CP029833">
    <property type="protein sequence ID" value="AWU97273.1"/>
    <property type="molecule type" value="Genomic_DNA"/>
</dbReference>
<dbReference type="Proteomes" id="UP000249605">
    <property type="component" value="Plasmid unnamed3"/>
</dbReference>
<dbReference type="OrthoDB" id="7360110at2"/>
<dbReference type="AlphaFoldDB" id="A0A2U9SEI5"/>
<gene>
    <name evidence="2" type="ORF">DM194_23610</name>
</gene>
<organism evidence="2 3">
    <name type="scientific">Azospirillum ramasamyi</name>
    <dbReference type="NCBI Taxonomy" id="682998"/>
    <lineage>
        <taxon>Bacteria</taxon>
        <taxon>Pseudomonadati</taxon>
        <taxon>Pseudomonadota</taxon>
        <taxon>Alphaproteobacteria</taxon>
        <taxon>Rhodospirillales</taxon>
        <taxon>Azospirillaceae</taxon>
        <taxon>Azospirillum</taxon>
    </lineage>
</organism>
<evidence type="ECO:0000256" key="1">
    <source>
        <dbReference type="SAM" id="Phobius"/>
    </source>
</evidence>